<proteinExistence type="predicted"/>
<sequence>MHNASRITELAVASILFLVALTGALQLIGSTSFTIRQVDHANQVKDRNVRATMEPIRSKPLTGADVILFISQLRENVELQVEGMSVKSPILLDDIQFNSISRTRPYQLHIERNEDGDIRKMIFR</sequence>
<dbReference type="EMBL" id="LS992241">
    <property type="protein sequence ID" value="SYX84379.1"/>
    <property type="molecule type" value="Genomic_DNA"/>
</dbReference>
<evidence type="ECO:0000313" key="1">
    <source>
        <dbReference type="EMBL" id="SYX84379.1"/>
    </source>
</evidence>
<dbReference type="RefSeq" id="WP_138186317.1">
    <property type="nucleotide sequence ID" value="NZ_LS992241.1"/>
</dbReference>
<evidence type="ECO:0000313" key="2">
    <source>
        <dbReference type="Proteomes" id="UP000304148"/>
    </source>
</evidence>
<gene>
    <name evidence="1" type="ORF">PBLR_12801</name>
</gene>
<organism evidence="1 2">
    <name type="scientific">Paenibacillus alvei</name>
    <name type="common">Bacillus alvei</name>
    <dbReference type="NCBI Taxonomy" id="44250"/>
    <lineage>
        <taxon>Bacteria</taxon>
        <taxon>Bacillati</taxon>
        <taxon>Bacillota</taxon>
        <taxon>Bacilli</taxon>
        <taxon>Bacillales</taxon>
        <taxon>Paenibacillaceae</taxon>
        <taxon>Paenibacillus</taxon>
    </lineage>
</organism>
<protein>
    <submittedName>
        <fullName evidence="1">Uncharacterized protein</fullName>
    </submittedName>
</protein>
<name>A0A383RDK4_PAEAL</name>
<reference evidence="2" key="1">
    <citation type="submission" date="2018-08" db="EMBL/GenBank/DDBJ databases">
        <authorList>
            <person name="Chevrot R."/>
        </authorList>
    </citation>
    <scope>NUCLEOTIDE SEQUENCE [LARGE SCALE GENOMIC DNA]</scope>
</reference>
<accession>A0A383RDK4</accession>
<dbReference type="Proteomes" id="UP000304148">
    <property type="component" value="Chromosome"/>
</dbReference>
<dbReference type="AlphaFoldDB" id="A0A383RDK4"/>